<evidence type="ECO:0000256" key="2">
    <source>
        <dbReference type="SAM" id="Phobius"/>
    </source>
</evidence>
<feature type="transmembrane region" description="Helical" evidence="2">
    <location>
        <begin position="37"/>
        <end position="60"/>
    </location>
</feature>
<feature type="compositionally biased region" description="Polar residues" evidence="1">
    <location>
        <begin position="104"/>
        <end position="115"/>
    </location>
</feature>
<evidence type="ECO:0000313" key="3">
    <source>
        <dbReference type="EMBL" id="KAH7132830.1"/>
    </source>
</evidence>
<proteinExistence type="predicted"/>
<organism evidence="3 4">
    <name type="scientific">Dactylonectria macrodidyma</name>
    <dbReference type="NCBI Taxonomy" id="307937"/>
    <lineage>
        <taxon>Eukaryota</taxon>
        <taxon>Fungi</taxon>
        <taxon>Dikarya</taxon>
        <taxon>Ascomycota</taxon>
        <taxon>Pezizomycotina</taxon>
        <taxon>Sordariomycetes</taxon>
        <taxon>Hypocreomycetidae</taxon>
        <taxon>Hypocreales</taxon>
        <taxon>Nectriaceae</taxon>
        <taxon>Dactylonectria</taxon>
    </lineage>
</organism>
<sequence>LLLARPAEHTTRLVYPSLLQDPSLSNKTPIDGMDTRAIVGLAAGVVAALFLFTVGVFFVYRRRQRLKNGFHLDGTNTGPKRGFFDWVATLFKGYLAPLHDLESQQNNLSPSTGATPFQELSPKPSDGQNPNRQTDDYKGDPNDPASNTLSKTSIMSYHSTRVSKSFIYLHIAVVCGPKQDLTSGFFSDKEKLLFPGDRAIFSLFFDYEIKMANGHCPTIQRWGKDIGIDGIIYEEDIEMIESVAVPRLPIPKLNQRDNKELLIREKIPQIIVLILEKRQKAGSEASATANSS</sequence>
<comment type="caution">
    <text evidence="3">The sequence shown here is derived from an EMBL/GenBank/DDBJ whole genome shotgun (WGS) entry which is preliminary data.</text>
</comment>
<protein>
    <submittedName>
        <fullName evidence="3">Uncharacterized protein</fullName>
    </submittedName>
</protein>
<feature type="region of interest" description="Disordered" evidence="1">
    <location>
        <begin position="104"/>
        <end position="150"/>
    </location>
</feature>
<accession>A0A9P9IVS2</accession>
<dbReference type="AlphaFoldDB" id="A0A9P9IVS2"/>
<gene>
    <name evidence="3" type="ORF">EDB81DRAFT_119421</name>
</gene>
<keyword evidence="2" id="KW-0812">Transmembrane</keyword>
<keyword evidence="4" id="KW-1185">Reference proteome</keyword>
<reference evidence="3" key="1">
    <citation type="journal article" date="2021" name="Nat. Commun.">
        <title>Genetic determinants of endophytism in the Arabidopsis root mycobiome.</title>
        <authorList>
            <person name="Mesny F."/>
            <person name="Miyauchi S."/>
            <person name="Thiergart T."/>
            <person name="Pickel B."/>
            <person name="Atanasova L."/>
            <person name="Karlsson M."/>
            <person name="Huettel B."/>
            <person name="Barry K.W."/>
            <person name="Haridas S."/>
            <person name="Chen C."/>
            <person name="Bauer D."/>
            <person name="Andreopoulos W."/>
            <person name="Pangilinan J."/>
            <person name="LaButti K."/>
            <person name="Riley R."/>
            <person name="Lipzen A."/>
            <person name="Clum A."/>
            <person name="Drula E."/>
            <person name="Henrissat B."/>
            <person name="Kohler A."/>
            <person name="Grigoriev I.V."/>
            <person name="Martin F.M."/>
            <person name="Hacquard S."/>
        </authorList>
    </citation>
    <scope>NUCLEOTIDE SEQUENCE</scope>
    <source>
        <strain evidence="3">MPI-CAGE-AT-0147</strain>
    </source>
</reference>
<evidence type="ECO:0000256" key="1">
    <source>
        <dbReference type="SAM" id="MobiDB-lite"/>
    </source>
</evidence>
<name>A0A9P9IVS2_9HYPO</name>
<dbReference type="EMBL" id="JAGMUV010000016">
    <property type="protein sequence ID" value="KAH7132830.1"/>
    <property type="molecule type" value="Genomic_DNA"/>
</dbReference>
<feature type="non-terminal residue" evidence="3">
    <location>
        <position position="1"/>
    </location>
</feature>
<keyword evidence="2" id="KW-0472">Membrane</keyword>
<keyword evidence="2" id="KW-1133">Transmembrane helix</keyword>
<dbReference type="Proteomes" id="UP000738349">
    <property type="component" value="Unassembled WGS sequence"/>
</dbReference>
<dbReference type="CDD" id="cd12087">
    <property type="entry name" value="TM_EGFR-like"/>
    <property type="match status" value="1"/>
</dbReference>
<evidence type="ECO:0000313" key="4">
    <source>
        <dbReference type="Proteomes" id="UP000738349"/>
    </source>
</evidence>